<dbReference type="EMBL" id="SHOA02000004">
    <property type="protein sequence ID" value="TDH71204.1"/>
    <property type="molecule type" value="Genomic_DNA"/>
</dbReference>
<comment type="caution">
    <text evidence="2">The sequence shown here is derived from an EMBL/GenBank/DDBJ whole genome shotgun (WGS) entry which is preliminary data.</text>
</comment>
<gene>
    <name evidence="2" type="ORF">CCR75_007291</name>
</gene>
<keyword evidence="3" id="KW-1185">Reference proteome</keyword>
<keyword evidence="1" id="KW-0175">Coiled coil</keyword>
<sequence>MTSVLDVEQRSREMLVLWIAFCLVHQQCVDEEPLCANYNIANRMARPQGGSSSRCSSHFSTSACCPVHSLLERKKREETHFFTCQTKIQHSNLDEIKLWNSHLKTQWNRIEQKKRIAAELRANIAQLEKNMSREQRELAYVIERCEKLEESYESSNSRQIFNEITVVNRLKRRLKQEIWQTNNTINQKKEALRRTLVLMIYSTAPAETTAEVLAFPNLSSTTWRQFYAQYTTGRALIATSRIFTASPAPFSRPSVLGPTSVDDLVNLTQYSSQCNVIKSFTEEISREFCHYQWMNAWPGEVDTLSEVLPARLEKLYSHWYWLEQNCILFRPREAECRNVFFIATFDMNASLHCFKVPFSDMQRPYMEILQLCDSYDQFVAKSESNIFKTLTRFEETPFVHALKSSTGVLKIKLPRFKLTFTLNESCNLNQWSIKGIHLRQHNSLTIFAKI</sequence>
<proteinExistence type="predicted"/>
<dbReference type="GeneID" id="94351023"/>
<dbReference type="KEGG" id="blac:94351023"/>
<evidence type="ECO:0000313" key="3">
    <source>
        <dbReference type="Proteomes" id="UP000294530"/>
    </source>
</evidence>
<dbReference type="Proteomes" id="UP000294530">
    <property type="component" value="Unassembled WGS sequence"/>
</dbReference>
<dbReference type="AlphaFoldDB" id="A0A976IGV2"/>
<evidence type="ECO:0000256" key="1">
    <source>
        <dbReference type="SAM" id="Coils"/>
    </source>
</evidence>
<reference evidence="2 3" key="1">
    <citation type="journal article" date="2021" name="Genome Biol.">
        <title>AFLAP: assembly-free linkage analysis pipeline using k-mers from genome sequencing data.</title>
        <authorList>
            <person name="Fletcher K."/>
            <person name="Zhang L."/>
            <person name="Gil J."/>
            <person name="Han R."/>
            <person name="Cavanaugh K."/>
            <person name="Michelmore R."/>
        </authorList>
    </citation>
    <scope>NUCLEOTIDE SEQUENCE [LARGE SCALE GENOMIC DNA]</scope>
    <source>
        <strain evidence="2 3">SF5</strain>
    </source>
</reference>
<name>A0A976IGV2_BRELC</name>
<feature type="coiled-coil region" evidence="1">
    <location>
        <begin position="110"/>
        <end position="191"/>
    </location>
</feature>
<accession>A0A976IGV2</accession>
<dbReference type="RefSeq" id="XP_067820703.1">
    <property type="nucleotide sequence ID" value="XM_067965352.1"/>
</dbReference>
<dbReference type="OrthoDB" id="129467at2759"/>
<protein>
    <submittedName>
        <fullName evidence="2">Uncharacterized protein</fullName>
    </submittedName>
</protein>
<evidence type="ECO:0000313" key="2">
    <source>
        <dbReference type="EMBL" id="TDH71204.1"/>
    </source>
</evidence>
<organism evidence="2 3">
    <name type="scientific">Bremia lactucae</name>
    <name type="common">Lettuce downy mildew</name>
    <dbReference type="NCBI Taxonomy" id="4779"/>
    <lineage>
        <taxon>Eukaryota</taxon>
        <taxon>Sar</taxon>
        <taxon>Stramenopiles</taxon>
        <taxon>Oomycota</taxon>
        <taxon>Peronosporomycetes</taxon>
        <taxon>Peronosporales</taxon>
        <taxon>Peronosporaceae</taxon>
        <taxon>Bremia</taxon>
    </lineage>
</organism>